<dbReference type="Gene3D" id="3.10.20.90">
    <property type="entry name" value="Phosphatidylinositol 3-kinase Catalytic Subunit, Chain A, domain 1"/>
    <property type="match status" value="1"/>
</dbReference>
<evidence type="ECO:0000256" key="6">
    <source>
        <dbReference type="ARBA" id="ARBA00023015"/>
    </source>
</evidence>
<evidence type="ECO:0000256" key="10">
    <source>
        <dbReference type="RuleBase" id="RU004549"/>
    </source>
</evidence>
<evidence type="ECO:0000313" key="14">
    <source>
        <dbReference type="Proteomes" id="UP001327560"/>
    </source>
</evidence>
<keyword evidence="9 10" id="KW-0927">Auxin signaling pathway</keyword>
<name>A0AAQ3KUR2_9LILI</name>
<dbReference type="PANTHER" id="PTHR31734">
    <property type="entry name" value="AUXIN-RESPONSIVE PROTEIN IAA17"/>
    <property type="match status" value="1"/>
</dbReference>
<keyword evidence="8 10" id="KW-0539">Nucleus</keyword>
<accession>A0AAQ3KUR2</accession>
<keyword evidence="6 10" id="KW-0805">Transcription regulation</keyword>
<evidence type="ECO:0000256" key="3">
    <source>
        <dbReference type="ARBA" id="ARBA00006728"/>
    </source>
</evidence>
<evidence type="ECO:0000256" key="8">
    <source>
        <dbReference type="ARBA" id="ARBA00023242"/>
    </source>
</evidence>
<dbReference type="Pfam" id="PF02309">
    <property type="entry name" value="AUX_IAA"/>
    <property type="match status" value="1"/>
</dbReference>
<dbReference type="EMBL" id="CP136896">
    <property type="protein sequence ID" value="WOL15049.1"/>
    <property type="molecule type" value="Genomic_DNA"/>
</dbReference>
<comment type="subunit">
    <text evidence="4 10">Homodimers and heterodimers.</text>
</comment>
<feature type="compositionally biased region" description="Low complexity" evidence="11">
    <location>
        <begin position="154"/>
        <end position="163"/>
    </location>
</feature>
<keyword evidence="5 10" id="KW-0678">Repressor</keyword>
<evidence type="ECO:0000256" key="11">
    <source>
        <dbReference type="SAM" id="MobiDB-lite"/>
    </source>
</evidence>
<feature type="compositionally biased region" description="Basic and acidic residues" evidence="11">
    <location>
        <begin position="114"/>
        <end position="127"/>
    </location>
</feature>
<dbReference type="PROSITE" id="PS51745">
    <property type="entry name" value="PB1"/>
    <property type="match status" value="1"/>
</dbReference>
<gene>
    <name evidence="13" type="ORF">Cni_G23830</name>
</gene>
<dbReference type="InterPro" id="IPR033389">
    <property type="entry name" value="AUX/IAA_dom"/>
</dbReference>
<protein>
    <recommendedName>
        <fullName evidence="10">Auxin-responsive protein</fullName>
    </recommendedName>
</protein>
<evidence type="ECO:0000256" key="4">
    <source>
        <dbReference type="ARBA" id="ARBA00011726"/>
    </source>
</evidence>
<dbReference type="SUPFAM" id="SSF54277">
    <property type="entry name" value="CAD &amp; PB1 domains"/>
    <property type="match status" value="1"/>
</dbReference>
<keyword evidence="14" id="KW-1185">Reference proteome</keyword>
<keyword evidence="7 10" id="KW-0804">Transcription</keyword>
<feature type="domain" description="PB1" evidence="12">
    <location>
        <begin position="183"/>
        <end position="275"/>
    </location>
</feature>
<dbReference type="PANTHER" id="PTHR31734:SF34">
    <property type="entry name" value="AUXIN-RESPONSIVE PROTEIN IAA15"/>
    <property type="match status" value="1"/>
</dbReference>
<reference evidence="13 14" key="1">
    <citation type="submission" date="2023-10" db="EMBL/GenBank/DDBJ databases">
        <title>Chromosome-scale genome assembly provides insights into flower coloration mechanisms of Canna indica.</title>
        <authorList>
            <person name="Li C."/>
        </authorList>
    </citation>
    <scope>NUCLEOTIDE SEQUENCE [LARGE SCALE GENOMIC DNA]</scope>
    <source>
        <tissue evidence="13">Flower</tissue>
    </source>
</reference>
<dbReference type="GO" id="GO:0005634">
    <property type="term" value="C:nucleus"/>
    <property type="evidence" value="ECO:0007669"/>
    <property type="project" value="UniProtKB-SubCell"/>
</dbReference>
<comment type="function">
    <text evidence="1 10">Aux/IAA proteins are short-lived transcriptional factors that function as repressors of early auxin response genes at low auxin concentrations.</text>
</comment>
<dbReference type="InterPro" id="IPR053793">
    <property type="entry name" value="PB1-like"/>
</dbReference>
<dbReference type="GO" id="GO:0006355">
    <property type="term" value="P:regulation of DNA-templated transcription"/>
    <property type="evidence" value="ECO:0007669"/>
    <property type="project" value="InterPro"/>
</dbReference>
<sequence>MMNRIGESCLIDSTVILARFGLTRTKVGSPHLNLNLNSFLSSDRLFLPAFARARERSQRFEAKAVCGFQEEEELAVVVVEMVETGNSSTEASEVSGLDYEETQLTLAPPGTSRSEPERKRGFAESKAADLSLGSTEVEGRAGDTLSDSSDEPDSAAAKPPAAKAQVVGWPPVRSFRRNALKSCNYVKVAVDGAPYLRKVDLEAYTGYQQLLTALEEMFSCFTARNYPNERRLVDPVNGTEYVPTYEDKDGDWMLVGDVPWKMFVASCKRLRLMKSSEAVNLGNFEDTYLAIIKIL</sequence>
<evidence type="ECO:0000256" key="9">
    <source>
        <dbReference type="ARBA" id="ARBA00023294"/>
    </source>
</evidence>
<evidence type="ECO:0000256" key="5">
    <source>
        <dbReference type="ARBA" id="ARBA00022491"/>
    </source>
</evidence>
<organism evidence="13 14">
    <name type="scientific">Canna indica</name>
    <name type="common">Indian-shot</name>
    <dbReference type="NCBI Taxonomy" id="4628"/>
    <lineage>
        <taxon>Eukaryota</taxon>
        <taxon>Viridiplantae</taxon>
        <taxon>Streptophyta</taxon>
        <taxon>Embryophyta</taxon>
        <taxon>Tracheophyta</taxon>
        <taxon>Spermatophyta</taxon>
        <taxon>Magnoliopsida</taxon>
        <taxon>Liliopsida</taxon>
        <taxon>Zingiberales</taxon>
        <taxon>Cannaceae</taxon>
        <taxon>Canna</taxon>
    </lineage>
</organism>
<dbReference type="AlphaFoldDB" id="A0AAQ3KUR2"/>
<dbReference type="Proteomes" id="UP001327560">
    <property type="component" value="Chromosome 7"/>
</dbReference>
<evidence type="ECO:0000256" key="2">
    <source>
        <dbReference type="ARBA" id="ARBA00004123"/>
    </source>
</evidence>
<evidence type="ECO:0000259" key="12">
    <source>
        <dbReference type="PROSITE" id="PS51745"/>
    </source>
</evidence>
<dbReference type="FunFam" id="3.10.20.90:FF:000078">
    <property type="entry name" value="Auxin-responsive protein"/>
    <property type="match status" value="1"/>
</dbReference>
<dbReference type="GO" id="GO:0009734">
    <property type="term" value="P:auxin-activated signaling pathway"/>
    <property type="evidence" value="ECO:0007669"/>
    <property type="project" value="UniProtKB-UniRule"/>
</dbReference>
<proteinExistence type="inferred from homology"/>
<comment type="subcellular location">
    <subcellularLocation>
        <location evidence="2 10">Nucleus</location>
    </subcellularLocation>
</comment>
<evidence type="ECO:0000313" key="13">
    <source>
        <dbReference type="EMBL" id="WOL15049.1"/>
    </source>
</evidence>
<evidence type="ECO:0000256" key="1">
    <source>
        <dbReference type="ARBA" id="ARBA00002159"/>
    </source>
</evidence>
<dbReference type="InterPro" id="IPR003311">
    <property type="entry name" value="AUX_IAA"/>
</dbReference>
<comment type="similarity">
    <text evidence="3 10">Belongs to the Aux/IAA family.</text>
</comment>
<evidence type="ECO:0000256" key="7">
    <source>
        <dbReference type="ARBA" id="ARBA00023163"/>
    </source>
</evidence>
<feature type="region of interest" description="Disordered" evidence="11">
    <location>
        <begin position="105"/>
        <end position="163"/>
    </location>
</feature>